<dbReference type="GO" id="GO:0004550">
    <property type="term" value="F:nucleoside diphosphate kinase activity"/>
    <property type="evidence" value="ECO:0007669"/>
    <property type="project" value="TreeGrafter"/>
</dbReference>
<dbReference type="PANTHER" id="PTHR10344:SF1">
    <property type="entry name" value="THYMIDYLATE KINASE"/>
    <property type="match status" value="1"/>
</dbReference>
<evidence type="ECO:0000313" key="12">
    <source>
        <dbReference type="Proteomes" id="UP000005408"/>
    </source>
</evidence>
<reference evidence="11" key="1">
    <citation type="submission" date="2022-08" db="UniProtKB">
        <authorList>
            <consortium name="EnsemblMetazoa"/>
        </authorList>
    </citation>
    <scope>IDENTIFICATION</scope>
    <source>
        <strain evidence="11">05x7-T-G4-1.051#20</strain>
    </source>
</reference>
<comment type="similarity">
    <text evidence="2">Belongs to the thymidylate kinase family.</text>
</comment>
<dbReference type="EnsemblMetazoa" id="G14838.2">
    <property type="protein sequence ID" value="G14838.2:cds"/>
    <property type="gene ID" value="G14838"/>
</dbReference>
<dbReference type="EnsemblMetazoa" id="G14838.1">
    <property type="protein sequence ID" value="G14838.1:cds"/>
    <property type="gene ID" value="G14838"/>
</dbReference>
<evidence type="ECO:0000256" key="2">
    <source>
        <dbReference type="ARBA" id="ARBA00009776"/>
    </source>
</evidence>
<dbReference type="AlphaFoldDB" id="A0A8W8ILB9"/>
<evidence type="ECO:0000256" key="1">
    <source>
        <dbReference type="ARBA" id="ARBA00004992"/>
    </source>
</evidence>
<evidence type="ECO:0000256" key="3">
    <source>
        <dbReference type="ARBA" id="ARBA00012980"/>
    </source>
</evidence>
<dbReference type="InterPro" id="IPR018094">
    <property type="entry name" value="Thymidylate_kinase"/>
</dbReference>
<dbReference type="Pfam" id="PF02223">
    <property type="entry name" value="Thymidylate_kin"/>
    <property type="match status" value="1"/>
</dbReference>
<evidence type="ECO:0000256" key="4">
    <source>
        <dbReference type="ARBA" id="ARBA00017144"/>
    </source>
</evidence>
<dbReference type="CDD" id="cd01672">
    <property type="entry name" value="TMPK"/>
    <property type="match status" value="1"/>
</dbReference>
<keyword evidence="5" id="KW-0808">Transferase</keyword>
<dbReference type="Gene3D" id="3.40.50.300">
    <property type="entry name" value="P-loop containing nucleotide triphosphate hydrolases"/>
    <property type="match status" value="1"/>
</dbReference>
<dbReference type="GO" id="GO:0005524">
    <property type="term" value="F:ATP binding"/>
    <property type="evidence" value="ECO:0007669"/>
    <property type="project" value="UniProtKB-KW"/>
</dbReference>
<dbReference type="NCBIfam" id="TIGR00041">
    <property type="entry name" value="DTMP_kinase"/>
    <property type="match status" value="1"/>
</dbReference>
<proteinExistence type="inferred from homology"/>
<dbReference type="GO" id="GO:0006227">
    <property type="term" value="P:dUDP biosynthetic process"/>
    <property type="evidence" value="ECO:0007669"/>
    <property type="project" value="TreeGrafter"/>
</dbReference>
<evidence type="ECO:0000256" key="6">
    <source>
        <dbReference type="ARBA" id="ARBA00022727"/>
    </source>
</evidence>
<dbReference type="Proteomes" id="UP000005408">
    <property type="component" value="Unassembled WGS sequence"/>
</dbReference>
<evidence type="ECO:0000256" key="8">
    <source>
        <dbReference type="ARBA" id="ARBA00022777"/>
    </source>
</evidence>
<protein>
    <recommendedName>
        <fullName evidence="4">Thymidylate kinase</fullName>
        <ecNumber evidence="3">2.7.4.9</ecNumber>
    </recommendedName>
</protein>
<evidence type="ECO:0000256" key="7">
    <source>
        <dbReference type="ARBA" id="ARBA00022741"/>
    </source>
</evidence>
<dbReference type="InterPro" id="IPR027417">
    <property type="entry name" value="P-loop_NTPase"/>
</dbReference>
<dbReference type="GO" id="GO:0006235">
    <property type="term" value="P:dTTP biosynthetic process"/>
    <property type="evidence" value="ECO:0007669"/>
    <property type="project" value="TreeGrafter"/>
</dbReference>
<dbReference type="SUPFAM" id="SSF52540">
    <property type="entry name" value="P-loop containing nucleoside triphosphate hydrolases"/>
    <property type="match status" value="1"/>
</dbReference>
<dbReference type="GeneID" id="105323720"/>
<feature type="domain" description="Thymidylate kinase-like" evidence="10">
    <location>
        <begin position="21"/>
        <end position="195"/>
    </location>
</feature>
<dbReference type="KEGG" id="crg:105323720"/>
<dbReference type="GO" id="GO:0005739">
    <property type="term" value="C:mitochondrion"/>
    <property type="evidence" value="ECO:0007669"/>
    <property type="project" value="TreeGrafter"/>
</dbReference>
<comment type="pathway">
    <text evidence="1">Pyrimidine metabolism; dTTP biosynthesis.</text>
</comment>
<keyword evidence="7" id="KW-0547">Nucleotide-binding</keyword>
<keyword evidence="12" id="KW-1185">Reference proteome</keyword>
<evidence type="ECO:0000259" key="10">
    <source>
        <dbReference type="Pfam" id="PF02223"/>
    </source>
</evidence>
<evidence type="ECO:0000256" key="9">
    <source>
        <dbReference type="ARBA" id="ARBA00022840"/>
    </source>
</evidence>
<dbReference type="GO" id="GO:0005634">
    <property type="term" value="C:nucleus"/>
    <property type="evidence" value="ECO:0007669"/>
    <property type="project" value="TreeGrafter"/>
</dbReference>
<accession>A0A8W8ILB9</accession>
<dbReference type="FunFam" id="3.40.50.300:FF:000679">
    <property type="entry name" value="Thymidylate kinase"/>
    <property type="match status" value="1"/>
</dbReference>
<sequence>MILRSSSFSRRMMDRGALIVFEGCDHSGKTTQCKRLVELLEQKRIPVQQFRFPDRTTAIGQMINSYLSNKQDIEDHAVHLLFSANRWELVPKMKVLLEAGTTLIVDRYAYSGVSFTAAKEGFSIDWCKQPDCGLPRPDLVLYLNLRPDAAAKRGNFGNERYEQTDFQAKVMKNFHLLKESYWKEIDADKTEDDLAAELGEIVLNCIPTVRERPIEKLWCKEEG</sequence>
<dbReference type="GO" id="GO:0004798">
    <property type="term" value="F:dTMP kinase activity"/>
    <property type="evidence" value="ECO:0007669"/>
    <property type="project" value="UniProtKB-EC"/>
</dbReference>
<dbReference type="OMA" id="YWHQFDA"/>
<dbReference type="GO" id="GO:0006233">
    <property type="term" value="P:dTDP biosynthetic process"/>
    <property type="evidence" value="ECO:0007669"/>
    <property type="project" value="InterPro"/>
</dbReference>
<dbReference type="HAMAP" id="MF_00165">
    <property type="entry name" value="Thymidylate_kinase"/>
    <property type="match status" value="1"/>
</dbReference>
<keyword evidence="9" id="KW-0067">ATP-binding</keyword>
<evidence type="ECO:0000313" key="11">
    <source>
        <dbReference type="EnsemblMetazoa" id="G14838.1:cds"/>
    </source>
</evidence>
<dbReference type="InterPro" id="IPR039430">
    <property type="entry name" value="Thymidylate_kin-like_dom"/>
</dbReference>
<dbReference type="OrthoDB" id="425602at2759"/>
<dbReference type="GO" id="GO:0005829">
    <property type="term" value="C:cytosol"/>
    <property type="evidence" value="ECO:0007669"/>
    <property type="project" value="TreeGrafter"/>
</dbReference>
<dbReference type="PANTHER" id="PTHR10344">
    <property type="entry name" value="THYMIDYLATE KINASE"/>
    <property type="match status" value="1"/>
</dbReference>
<name>A0A8W8ILB9_MAGGI</name>
<dbReference type="EC" id="2.7.4.9" evidence="3"/>
<evidence type="ECO:0000256" key="5">
    <source>
        <dbReference type="ARBA" id="ARBA00022679"/>
    </source>
</evidence>
<organism evidence="11 12">
    <name type="scientific">Magallana gigas</name>
    <name type="common">Pacific oyster</name>
    <name type="synonym">Crassostrea gigas</name>
    <dbReference type="NCBI Taxonomy" id="29159"/>
    <lineage>
        <taxon>Eukaryota</taxon>
        <taxon>Metazoa</taxon>
        <taxon>Spiralia</taxon>
        <taxon>Lophotrochozoa</taxon>
        <taxon>Mollusca</taxon>
        <taxon>Bivalvia</taxon>
        <taxon>Autobranchia</taxon>
        <taxon>Pteriomorphia</taxon>
        <taxon>Ostreida</taxon>
        <taxon>Ostreoidea</taxon>
        <taxon>Ostreidae</taxon>
        <taxon>Magallana</taxon>
    </lineage>
</organism>
<keyword evidence="8" id="KW-0418">Kinase</keyword>
<keyword evidence="6" id="KW-0545">Nucleotide biosynthesis</keyword>